<dbReference type="PROSITE" id="PS00137">
    <property type="entry name" value="SUBTILASE_HIS"/>
    <property type="match status" value="1"/>
</dbReference>
<feature type="signal peptide" evidence="7">
    <location>
        <begin position="1"/>
        <end position="27"/>
    </location>
</feature>
<proteinExistence type="inferred from homology"/>
<name>A0A0B0DD53_9MICC</name>
<gene>
    <name evidence="9" type="ORF">AS25_01475</name>
</gene>
<dbReference type="PROSITE" id="PS00138">
    <property type="entry name" value="SUBTILASE_SER"/>
    <property type="match status" value="1"/>
</dbReference>
<dbReference type="InterPro" id="IPR000209">
    <property type="entry name" value="Peptidase_S8/S53_dom"/>
</dbReference>
<dbReference type="InterPro" id="IPR023828">
    <property type="entry name" value="Peptidase_S8_Ser-AS"/>
</dbReference>
<evidence type="ECO:0000313" key="9">
    <source>
        <dbReference type="EMBL" id="KHE75338.1"/>
    </source>
</evidence>
<comment type="similarity">
    <text evidence="1 5">Belongs to the peptidase S8 family.</text>
</comment>
<organism evidence="9 10">
    <name type="scientific">Kocuria marina</name>
    <dbReference type="NCBI Taxonomy" id="223184"/>
    <lineage>
        <taxon>Bacteria</taxon>
        <taxon>Bacillati</taxon>
        <taxon>Actinomycetota</taxon>
        <taxon>Actinomycetes</taxon>
        <taxon>Micrococcales</taxon>
        <taxon>Micrococcaceae</taxon>
        <taxon>Kocuria</taxon>
    </lineage>
</organism>
<sequence>MPRRSARTLLTLSVSALLLATAAPAAAAPPEGPTPEQQAQTKPPTVGGVESLGRGTGAQGKVLAETDRIVVKFKDHVPEAQKEEVLTEVETATEIEDPEIVKTTGNAEQVVESDTMLDKAEQQAVVETLEKDPAVESAEPDLIVVNGLAAHAASAPNDRYWNYQWGPRNIGVPSAWSHGTGNGVVIGIADTGQINHPDLNQRTVRGYDFLSDLYHSRDGNGRDGNPQDEGDWSPGRPNWWHGSHVAGIAAAHTNNRTGIAGVAPDARIQHARVLGADGRGYVSDIADGVMWSAGIAIPGVPRNTTPAKVVNLSEAWDAPTCAPVMQNAVNRMHKIGVPLVVAAGNAGKSANLAAPANCGGAIVVAATSSHNRITGYSNWGPMVDVAAPGGDTNAPIWSTVNTGKFSLGAPSYGDLSGTSMAAPHVSGVIALMKERNPNIGVEAIRKTLRDTGVNVNGYRKVDAVRAARAVAPTTRGAIATYYKSKGGAGVYGNPTTGERDTGVGGVVQHFVKNGRTTKLYWSSRTGVREVRTWTGIGSRHEGLGGARAVGIPFNNEQRTATGGYYQSFVDPRSGKTTKILWSARTGAQPIVESSGIGRVWVRNGYETKAGYPITPEVRTSTGAYQRFQNIRTGERTQYTWTPRGGVKVTRIK</sequence>
<evidence type="ECO:0000256" key="3">
    <source>
        <dbReference type="ARBA" id="ARBA00022801"/>
    </source>
</evidence>
<comment type="caution">
    <text evidence="9">The sequence shown here is derived from an EMBL/GenBank/DDBJ whole genome shotgun (WGS) entry which is preliminary data.</text>
</comment>
<dbReference type="Proteomes" id="UP000030664">
    <property type="component" value="Unassembled WGS sequence"/>
</dbReference>
<evidence type="ECO:0000256" key="6">
    <source>
        <dbReference type="SAM" id="MobiDB-lite"/>
    </source>
</evidence>
<evidence type="ECO:0000256" key="5">
    <source>
        <dbReference type="PROSITE-ProRule" id="PRU01240"/>
    </source>
</evidence>
<reference evidence="9 10" key="1">
    <citation type="submission" date="2014-09" db="EMBL/GenBank/DDBJ databases">
        <title>High-quality draft genome sequence of Kocuria marina SO9-6, an actinobacterium isolated from a copper mine.</title>
        <authorList>
            <person name="Castro D.B."/>
            <person name="Pereira L.B."/>
            <person name="Silva M.V."/>
            <person name="Silva B.P."/>
            <person name="Zanardi B.R."/>
            <person name="Carlos C."/>
            <person name="Belgini D.R."/>
            <person name="Limache E.G."/>
            <person name="Lacerda G.V."/>
            <person name="Nery M.B."/>
            <person name="Gomes M.B."/>
            <person name="Souza S."/>
            <person name="Silva T.M."/>
            <person name="Rodrigues V.D."/>
            <person name="Paulino L.C."/>
            <person name="Vicentini R."/>
            <person name="Ferraz L.F."/>
            <person name="Ottoboni L.M."/>
        </authorList>
    </citation>
    <scope>NUCLEOTIDE SEQUENCE [LARGE SCALE GENOMIC DNA]</scope>
    <source>
        <strain evidence="9 10">SO9-6</strain>
    </source>
</reference>
<evidence type="ECO:0000256" key="1">
    <source>
        <dbReference type="ARBA" id="ARBA00011073"/>
    </source>
</evidence>
<keyword evidence="7" id="KW-0732">Signal</keyword>
<dbReference type="InterPro" id="IPR015500">
    <property type="entry name" value="Peptidase_S8_subtilisin-rel"/>
</dbReference>
<dbReference type="CDD" id="cd07496">
    <property type="entry name" value="Peptidases_S8_13"/>
    <property type="match status" value="1"/>
</dbReference>
<evidence type="ECO:0000313" key="10">
    <source>
        <dbReference type="Proteomes" id="UP000030664"/>
    </source>
</evidence>
<keyword evidence="3 5" id="KW-0378">Hydrolase</keyword>
<dbReference type="PROSITE" id="PS51892">
    <property type="entry name" value="SUBTILASE"/>
    <property type="match status" value="1"/>
</dbReference>
<dbReference type="Pfam" id="PF00082">
    <property type="entry name" value="Peptidase_S8"/>
    <property type="match status" value="1"/>
</dbReference>
<protein>
    <submittedName>
        <fullName evidence="9">Subtilisin</fullName>
    </submittedName>
</protein>
<feature type="region of interest" description="Disordered" evidence="6">
    <location>
        <begin position="24"/>
        <end position="60"/>
    </location>
</feature>
<dbReference type="Pfam" id="PF08310">
    <property type="entry name" value="LGFP"/>
    <property type="match status" value="2"/>
</dbReference>
<dbReference type="GO" id="GO:0004252">
    <property type="term" value="F:serine-type endopeptidase activity"/>
    <property type="evidence" value="ECO:0007669"/>
    <property type="project" value="UniProtKB-UniRule"/>
</dbReference>
<dbReference type="SUPFAM" id="SSF52743">
    <property type="entry name" value="Subtilisin-like"/>
    <property type="match status" value="1"/>
</dbReference>
<feature type="region of interest" description="Disordered" evidence="6">
    <location>
        <begin position="217"/>
        <end position="237"/>
    </location>
</feature>
<dbReference type="AlphaFoldDB" id="A0A0B0DD53"/>
<feature type="chain" id="PRO_5002054557" evidence="7">
    <location>
        <begin position="28"/>
        <end position="652"/>
    </location>
</feature>
<feature type="active site" description="Charge relay system" evidence="5">
    <location>
        <position position="190"/>
    </location>
</feature>
<evidence type="ECO:0000256" key="2">
    <source>
        <dbReference type="ARBA" id="ARBA00022670"/>
    </source>
</evidence>
<dbReference type="PANTHER" id="PTHR43806">
    <property type="entry name" value="PEPTIDASE S8"/>
    <property type="match status" value="1"/>
</dbReference>
<keyword evidence="4 5" id="KW-0720">Serine protease</keyword>
<feature type="domain" description="Peptidase S8/S53" evidence="8">
    <location>
        <begin position="181"/>
        <end position="452"/>
    </location>
</feature>
<dbReference type="PRINTS" id="PR00723">
    <property type="entry name" value="SUBTILISIN"/>
</dbReference>
<keyword evidence="2 5" id="KW-0645">Protease</keyword>
<dbReference type="InterPro" id="IPR050131">
    <property type="entry name" value="Peptidase_S8_subtilisin-like"/>
</dbReference>
<evidence type="ECO:0000256" key="4">
    <source>
        <dbReference type="ARBA" id="ARBA00022825"/>
    </source>
</evidence>
<dbReference type="GO" id="GO:0006508">
    <property type="term" value="P:proteolysis"/>
    <property type="evidence" value="ECO:0007669"/>
    <property type="project" value="UniProtKB-KW"/>
</dbReference>
<evidence type="ECO:0000256" key="7">
    <source>
        <dbReference type="SAM" id="SignalP"/>
    </source>
</evidence>
<dbReference type="Gene3D" id="3.40.50.200">
    <property type="entry name" value="Peptidase S8/S53 domain"/>
    <property type="match status" value="1"/>
</dbReference>
<dbReference type="InterPro" id="IPR034176">
    <property type="entry name" value="Peptidases_S8_13"/>
</dbReference>
<dbReference type="InterPro" id="IPR013207">
    <property type="entry name" value="LGFP"/>
</dbReference>
<dbReference type="RefSeq" id="WP_035960542.1">
    <property type="nucleotide sequence ID" value="NZ_JROM01000008.1"/>
</dbReference>
<dbReference type="eggNOG" id="COG1404">
    <property type="taxonomic scope" value="Bacteria"/>
</dbReference>
<feature type="active site" description="Charge relay system" evidence="5">
    <location>
        <position position="241"/>
    </location>
</feature>
<dbReference type="eggNOG" id="COG5479">
    <property type="taxonomic scope" value="Bacteria"/>
</dbReference>
<accession>A0A0B0DD53</accession>
<dbReference type="InterPro" id="IPR022398">
    <property type="entry name" value="Peptidase_S8_His-AS"/>
</dbReference>
<dbReference type="EMBL" id="JROM01000008">
    <property type="protein sequence ID" value="KHE75338.1"/>
    <property type="molecule type" value="Genomic_DNA"/>
</dbReference>
<dbReference type="PANTHER" id="PTHR43806:SF11">
    <property type="entry name" value="CEREVISIN-RELATED"/>
    <property type="match status" value="1"/>
</dbReference>
<dbReference type="STRING" id="223184.AS25_01475"/>
<feature type="active site" description="Charge relay system" evidence="5">
    <location>
        <position position="419"/>
    </location>
</feature>
<evidence type="ECO:0000259" key="8">
    <source>
        <dbReference type="Pfam" id="PF00082"/>
    </source>
</evidence>
<dbReference type="InterPro" id="IPR036852">
    <property type="entry name" value="Peptidase_S8/S53_dom_sf"/>
</dbReference>